<feature type="transmembrane region" description="Helical" evidence="1">
    <location>
        <begin position="91"/>
        <end position="113"/>
    </location>
</feature>
<dbReference type="AlphaFoldDB" id="A0A108CH41"/>
<evidence type="ECO:0000313" key="2">
    <source>
        <dbReference type="EMBL" id="KWK74493.1"/>
    </source>
</evidence>
<reference evidence="2 3" key="1">
    <citation type="submission" date="2015-11" db="EMBL/GenBank/DDBJ databases">
        <title>Expanding the genomic diversity of Burkholderia species for the development of highly accurate diagnostics.</title>
        <authorList>
            <person name="Sahl J."/>
            <person name="Keim P."/>
            <person name="Wagner D."/>
        </authorList>
    </citation>
    <scope>NUCLEOTIDE SEQUENCE [LARGE SCALE GENOMIC DNA]</scope>
    <source>
        <strain evidence="2 3">MSMB782WGS</strain>
    </source>
</reference>
<organism evidence="2 3">
    <name type="scientific">Burkholderia ubonensis</name>
    <dbReference type="NCBI Taxonomy" id="101571"/>
    <lineage>
        <taxon>Bacteria</taxon>
        <taxon>Pseudomonadati</taxon>
        <taxon>Pseudomonadota</taxon>
        <taxon>Betaproteobacteria</taxon>
        <taxon>Burkholderiales</taxon>
        <taxon>Burkholderiaceae</taxon>
        <taxon>Burkholderia</taxon>
        <taxon>Burkholderia cepacia complex</taxon>
    </lineage>
</organism>
<evidence type="ECO:0000256" key="1">
    <source>
        <dbReference type="SAM" id="Phobius"/>
    </source>
</evidence>
<keyword evidence="1" id="KW-1133">Transmembrane helix</keyword>
<protein>
    <submittedName>
        <fullName evidence="2">Uncharacterized protein</fullName>
    </submittedName>
</protein>
<evidence type="ECO:0000313" key="3">
    <source>
        <dbReference type="Proteomes" id="UP000065504"/>
    </source>
</evidence>
<gene>
    <name evidence="2" type="ORF">WM16_16275</name>
</gene>
<proteinExistence type="predicted"/>
<dbReference type="EMBL" id="LPLU01000087">
    <property type="protein sequence ID" value="KWK74493.1"/>
    <property type="molecule type" value="Genomic_DNA"/>
</dbReference>
<sequence length="268" mass="28421">MLVGISEPLMHGESFMNRFAPPARPPSSYLPQPYGCGRGGVDAFARLPVLGARMPSVRYAGELSGAKRAADFGHDNLAWSRSGTRYGRARGIWIAAGGAMFGAALVMLLGTVLEVPGKEAGSGGTARAPVVAHAPERVPARTLDARAAAQPPRDVAATSVEQIAPAELPRSREPAAAVVQGECAVPTARVVRGRVPDARVAESNTTRTKHVRVAHEPSEVCDDDWPCGDTLRLMRIELANWEAERAPVSGTGLAPSVRAIEHTRLTDW</sequence>
<name>A0A108CH41_9BURK</name>
<dbReference type="Proteomes" id="UP000065504">
    <property type="component" value="Unassembled WGS sequence"/>
</dbReference>
<comment type="caution">
    <text evidence="2">The sequence shown here is derived from an EMBL/GenBank/DDBJ whole genome shotgun (WGS) entry which is preliminary data.</text>
</comment>
<keyword evidence="1" id="KW-0812">Transmembrane</keyword>
<keyword evidence="1" id="KW-0472">Membrane</keyword>
<accession>A0A108CH41</accession>